<dbReference type="KEGG" id="saga:M5M_06795"/>
<evidence type="ECO:0000313" key="1">
    <source>
        <dbReference type="EMBL" id="AFU98554.1"/>
    </source>
</evidence>
<dbReference type="AlphaFoldDB" id="K4KHG7"/>
<evidence type="ECO:0000313" key="2">
    <source>
        <dbReference type="Proteomes" id="UP000000466"/>
    </source>
</evidence>
<sequence>MNITPSDYPAPTPAPSGLGAEVPRLRIFIANKPPIEPYASATACAPVVEGELAHLVSQCSNHWRKVFNVLAKLQFALAQRQAGWSQENHSRWQALRDRELLQKPGQLQLWFGAAHPPGAAIDVVCGKQFAGAQALPLQWQCAHFARSPERRLLVSPYPDYRQLTNERIERLADMIVAL</sequence>
<dbReference type="STRING" id="1117647.M5M_06795"/>
<organism evidence="1 2">
    <name type="scientific">Simiduia agarivorans (strain DSM 21679 / JCM 13881 / BCRC 17597 / SA1)</name>
    <dbReference type="NCBI Taxonomy" id="1117647"/>
    <lineage>
        <taxon>Bacteria</taxon>
        <taxon>Pseudomonadati</taxon>
        <taxon>Pseudomonadota</taxon>
        <taxon>Gammaproteobacteria</taxon>
        <taxon>Cellvibrionales</taxon>
        <taxon>Cellvibrionaceae</taxon>
        <taxon>Simiduia</taxon>
    </lineage>
</organism>
<dbReference type="eggNOG" id="ENOG5031N4I">
    <property type="taxonomic scope" value="Bacteria"/>
</dbReference>
<dbReference type="HOGENOM" id="CLU_108934_0_0_6"/>
<dbReference type="RefSeq" id="WP_015046727.1">
    <property type="nucleotide sequence ID" value="NC_018868.3"/>
</dbReference>
<reference evidence="1 2" key="1">
    <citation type="journal article" date="2013" name="Genome Announc.">
        <title>Complete genome sequence of Simiduia agarivorans SA1(T), a marine bacterium able to degrade a variety of polysaccharides.</title>
        <authorList>
            <person name="Lin S.Y."/>
            <person name="Shieh W.Y."/>
            <person name="Chen J.S."/>
            <person name="Tang S.L."/>
        </authorList>
    </citation>
    <scope>NUCLEOTIDE SEQUENCE [LARGE SCALE GENOMIC DNA]</scope>
    <source>
        <strain evidence="2">DSM 21679 / JCM 13881 / BCRC 17597 / SA1</strain>
    </source>
</reference>
<dbReference type="OrthoDB" id="6077837at2"/>
<dbReference type="InterPro" id="IPR054222">
    <property type="entry name" value="DUF6942"/>
</dbReference>
<dbReference type="Pfam" id="PF22098">
    <property type="entry name" value="DUF6942"/>
    <property type="match status" value="1"/>
</dbReference>
<name>K4KHG7_SIMAS</name>
<accession>K4KHG7</accession>
<keyword evidence="2" id="KW-1185">Reference proteome</keyword>
<dbReference type="EMBL" id="CP003746">
    <property type="protein sequence ID" value="AFU98554.1"/>
    <property type="molecule type" value="Genomic_DNA"/>
</dbReference>
<gene>
    <name evidence="1" type="ordered locus">M5M_06795</name>
</gene>
<proteinExistence type="predicted"/>
<dbReference type="Proteomes" id="UP000000466">
    <property type="component" value="Chromosome"/>
</dbReference>
<protein>
    <submittedName>
        <fullName evidence="1">Parallel beta-helix repeat-containing protein</fullName>
    </submittedName>
</protein>